<dbReference type="GO" id="GO:0000160">
    <property type="term" value="P:phosphorelay signal transduction system"/>
    <property type="evidence" value="ECO:0007669"/>
    <property type="project" value="InterPro"/>
</dbReference>
<dbReference type="PRINTS" id="PR00038">
    <property type="entry name" value="HTHLUXR"/>
</dbReference>
<feature type="domain" description="Response regulatory" evidence="4">
    <location>
        <begin position="35"/>
        <end position="151"/>
    </location>
</feature>
<keyword evidence="6" id="KW-1185">Reference proteome</keyword>
<gene>
    <name evidence="5" type="ORF">DMP06_06240</name>
</gene>
<dbReference type="SMART" id="SM00421">
    <property type="entry name" value="HTH_LUXR"/>
    <property type="match status" value="1"/>
</dbReference>
<keyword evidence="1 5" id="KW-0238">DNA-binding</keyword>
<dbReference type="SUPFAM" id="SSF46894">
    <property type="entry name" value="C-terminal effector domain of the bipartite response regulators"/>
    <property type="match status" value="1"/>
</dbReference>
<evidence type="ECO:0000256" key="1">
    <source>
        <dbReference type="ARBA" id="ARBA00023125"/>
    </source>
</evidence>
<dbReference type="PANTHER" id="PTHR45566">
    <property type="entry name" value="HTH-TYPE TRANSCRIPTIONAL REGULATOR YHJB-RELATED"/>
    <property type="match status" value="1"/>
</dbReference>
<dbReference type="InterPro" id="IPR016032">
    <property type="entry name" value="Sig_transdc_resp-reg_C-effctor"/>
</dbReference>
<dbReference type="InterPro" id="IPR001789">
    <property type="entry name" value="Sig_transdc_resp-reg_receiver"/>
</dbReference>
<dbReference type="GO" id="GO:0006355">
    <property type="term" value="P:regulation of DNA-templated transcription"/>
    <property type="evidence" value="ECO:0007669"/>
    <property type="project" value="InterPro"/>
</dbReference>
<dbReference type="AlphaFoldDB" id="A0A3N0AYI4"/>
<evidence type="ECO:0000256" key="2">
    <source>
        <dbReference type="PROSITE-ProRule" id="PRU00169"/>
    </source>
</evidence>
<sequence>MGSEEKGLPEGAEYLDPSSELLHDVHMTLRSEPFRVVVADDDFIFIEGIAALIREWGEFKLVGKAYTLEETYTACARYKPEAVMIGATFKGVSCAPTVRKMLDLNPDLRIFVLASMGESGHVLDALRAGASGFGSRDEMSSSRLRSLLWAQACGDIAFSGSLGTILQGALLGDSHVTNAESAIAEGIKMLGNREKRVLALLEEGLSNAEISKRLFLSEPTVKKTIGSIIHKLHVSNRTQAAVLAAKVGRSEYLGEADEG</sequence>
<dbReference type="Proteomes" id="UP000269591">
    <property type="component" value="Unassembled WGS sequence"/>
</dbReference>
<dbReference type="InterPro" id="IPR000792">
    <property type="entry name" value="Tscrpt_reg_LuxR_C"/>
</dbReference>
<protein>
    <submittedName>
        <fullName evidence="5">DNA-binding response regulator</fullName>
    </submittedName>
</protein>
<evidence type="ECO:0000259" key="3">
    <source>
        <dbReference type="PROSITE" id="PS50043"/>
    </source>
</evidence>
<dbReference type="GO" id="GO:0003677">
    <property type="term" value="F:DNA binding"/>
    <property type="evidence" value="ECO:0007669"/>
    <property type="project" value="UniProtKB-KW"/>
</dbReference>
<dbReference type="Gene3D" id="3.40.50.2300">
    <property type="match status" value="1"/>
</dbReference>
<dbReference type="EMBL" id="QIBX01000009">
    <property type="protein sequence ID" value="RNL39932.1"/>
    <property type="molecule type" value="Genomic_DNA"/>
</dbReference>
<name>A0A3N0AYI4_9ACTN</name>
<dbReference type="SUPFAM" id="SSF52172">
    <property type="entry name" value="CheY-like"/>
    <property type="match status" value="1"/>
</dbReference>
<dbReference type="Pfam" id="PF00196">
    <property type="entry name" value="GerE"/>
    <property type="match status" value="1"/>
</dbReference>
<feature type="domain" description="HTH luxR-type" evidence="3">
    <location>
        <begin position="183"/>
        <end position="248"/>
    </location>
</feature>
<reference evidence="6" key="1">
    <citation type="submission" date="2018-05" db="EMBL/GenBank/DDBJ databases">
        <title>Genome Sequencing of selected type strains of the family Eggerthellaceae.</title>
        <authorList>
            <person name="Danylec N."/>
            <person name="Stoll D.A."/>
            <person name="Doetsch A."/>
            <person name="Huch M."/>
        </authorList>
    </citation>
    <scope>NUCLEOTIDE SEQUENCE [LARGE SCALE GENOMIC DNA]</scope>
    <source>
        <strain evidence="6">DSM 24851</strain>
    </source>
</reference>
<dbReference type="CDD" id="cd06170">
    <property type="entry name" value="LuxR_C_like"/>
    <property type="match status" value="1"/>
</dbReference>
<dbReference type="PROSITE" id="PS50110">
    <property type="entry name" value="RESPONSE_REGULATORY"/>
    <property type="match status" value="1"/>
</dbReference>
<evidence type="ECO:0000313" key="6">
    <source>
        <dbReference type="Proteomes" id="UP000269591"/>
    </source>
</evidence>
<proteinExistence type="predicted"/>
<dbReference type="PANTHER" id="PTHR45566:SF2">
    <property type="entry name" value="NARL SUBFAMILY"/>
    <property type="match status" value="1"/>
</dbReference>
<dbReference type="InterPro" id="IPR011006">
    <property type="entry name" value="CheY-like_superfamily"/>
</dbReference>
<evidence type="ECO:0000259" key="4">
    <source>
        <dbReference type="PROSITE" id="PS50110"/>
    </source>
</evidence>
<dbReference type="PROSITE" id="PS50043">
    <property type="entry name" value="HTH_LUXR_2"/>
    <property type="match status" value="1"/>
</dbReference>
<evidence type="ECO:0000313" key="5">
    <source>
        <dbReference type="EMBL" id="RNL39932.1"/>
    </source>
</evidence>
<comment type="caution">
    <text evidence="5">The sequence shown here is derived from an EMBL/GenBank/DDBJ whole genome shotgun (WGS) entry which is preliminary data.</text>
</comment>
<comment type="caution">
    <text evidence="2">Lacks conserved residue(s) required for the propagation of feature annotation.</text>
</comment>
<dbReference type="RefSeq" id="WP_123208886.1">
    <property type="nucleotide sequence ID" value="NZ_JBHTHO010000009.1"/>
</dbReference>
<dbReference type="InterPro" id="IPR051015">
    <property type="entry name" value="EvgA-like"/>
</dbReference>
<organism evidence="5 6">
    <name type="scientific">Slackia equolifaciens</name>
    <dbReference type="NCBI Taxonomy" id="498718"/>
    <lineage>
        <taxon>Bacteria</taxon>
        <taxon>Bacillati</taxon>
        <taxon>Actinomycetota</taxon>
        <taxon>Coriobacteriia</taxon>
        <taxon>Eggerthellales</taxon>
        <taxon>Eggerthellaceae</taxon>
        <taxon>Slackia</taxon>
    </lineage>
</organism>
<dbReference type="OrthoDB" id="9808843at2"/>
<accession>A0A3N0AYI4</accession>